<gene>
    <name evidence="4" type="ORF">PICST_31629</name>
</gene>
<dbReference type="KEGG" id="pic:PICST_31629"/>
<evidence type="ECO:0000256" key="1">
    <source>
        <dbReference type="ARBA" id="ARBA00007818"/>
    </source>
</evidence>
<evidence type="ECO:0000256" key="2">
    <source>
        <dbReference type="ARBA" id="ARBA00022723"/>
    </source>
</evidence>
<keyword evidence="5" id="KW-1185">Reference proteome</keyword>
<dbReference type="OMA" id="TIECKAC"/>
<dbReference type="HOGENOM" id="CLU_114688_0_0_1"/>
<dbReference type="InParanoid" id="A3LU36"/>
<evidence type="ECO:0000313" key="5">
    <source>
        <dbReference type="Proteomes" id="UP000002258"/>
    </source>
</evidence>
<dbReference type="RefSeq" id="XP_001384202.1">
    <property type="nucleotide sequence ID" value="XM_001384165.1"/>
</dbReference>
<dbReference type="PANTHER" id="PTHR12857">
    <property type="entry name" value="CXXC MOTIF CONTAINING ZINC BINDING PROTEIN"/>
    <property type="match status" value="1"/>
</dbReference>
<proteinExistence type="inferred from homology"/>
<dbReference type="GeneID" id="4838771"/>
<name>A3LU36_PICST</name>
<accession>A3LU36</accession>
<evidence type="ECO:0000313" key="4">
    <source>
        <dbReference type="EMBL" id="ABN66173.1"/>
    </source>
</evidence>
<comment type="similarity">
    <text evidence="1">Belongs to the UPF0587 family.</text>
</comment>
<dbReference type="AlphaFoldDB" id="A3LU36"/>
<dbReference type="PANTHER" id="PTHR12857:SF0">
    <property type="entry name" value="CXXC MOTIF CONTAINING ZINC BINDING PROTEIN"/>
    <property type="match status" value="1"/>
</dbReference>
<dbReference type="EMBL" id="CP000498">
    <property type="protein sequence ID" value="ABN66173.1"/>
    <property type="molecule type" value="Genomic_DNA"/>
</dbReference>
<organism evidence="4 5">
    <name type="scientific">Scheffersomyces stipitis (strain ATCC 58785 / CBS 6054 / NBRC 10063 / NRRL Y-11545)</name>
    <name type="common">Yeast</name>
    <name type="synonym">Pichia stipitis</name>
    <dbReference type="NCBI Taxonomy" id="322104"/>
    <lineage>
        <taxon>Eukaryota</taxon>
        <taxon>Fungi</taxon>
        <taxon>Dikarya</taxon>
        <taxon>Ascomycota</taxon>
        <taxon>Saccharomycotina</taxon>
        <taxon>Pichiomycetes</taxon>
        <taxon>Debaryomycetaceae</taxon>
        <taxon>Scheffersomyces</taxon>
    </lineage>
</organism>
<dbReference type="Proteomes" id="UP000002258">
    <property type="component" value="Chromosome 4"/>
</dbReference>
<dbReference type="OrthoDB" id="10248838at2759"/>
<dbReference type="eggNOG" id="KOG1296">
    <property type="taxonomic scope" value="Eukaryota"/>
</dbReference>
<dbReference type="SUPFAM" id="SSF141678">
    <property type="entry name" value="MAL13P1.257-like"/>
    <property type="match status" value="1"/>
</dbReference>
<dbReference type="Pfam" id="PF05907">
    <property type="entry name" value="CXXC_Zn-b_euk"/>
    <property type="match status" value="1"/>
</dbReference>
<keyword evidence="2" id="KW-0479">Metal-binding</keyword>
<protein>
    <recommendedName>
        <fullName evidence="6">DUF866-domain-containing protein</fullName>
    </recommendedName>
</protein>
<dbReference type="FunCoup" id="A3LU36">
    <property type="interactions" value="584"/>
</dbReference>
<keyword evidence="3" id="KW-0862">Zinc</keyword>
<sequence>MLTYILQASAVLKNVTGLQPVDTMAYPFDYKFIVKCTGCKTEHNNPVEMNRFDKFEITGFRREANFLFKCRECRRERYATLTRLPNKIDQDGCQTPILKISTHGIELLEFIPDDQFECQSSLSQRVIQEIGLEEGEWYDFDEEGNGDVGIHDVKWEIVLSR</sequence>
<evidence type="ECO:0000256" key="3">
    <source>
        <dbReference type="ARBA" id="ARBA00022833"/>
    </source>
</evidence>
<reference evidence="4 5" key="1">
    <citation type="journal article" date="2007" name="Nat. Biotechnol.">
        <title>Genome sequence of the lignocellulose-bioconverting and xylose-fermenting yeast Pichia stipitis.</title>
        <authorList>
            <person name="Jeffries T.W."/>
            <person name="Grigoriev I.V."/>
            <person name="Grimwood J."/>
            <person name="Laplaza J.M."/>
            <person name="Aerts A."/>
            <person name="Salamov A."/>
            <person name="Schmutz J."/>
            <person name="Lindquist E."/>
            <person name="Dehal P."/>
            <person name="Shapiro H."/>
            <person name="Jin Y.S."/>
            <person name="Passoth V."/>
            <person name="Richardson P.M."/>
        </authorList>
    </citation>
    <scope>NUCLEOTIDE SEQUENCE [LARGE SCALE GENOMIC DNA]</scope>
    <source>
        <strain evidence="5">ATCC 58785 / CBS 6054 / NBRC 10063 / NRRL Y-11545</strain>
    </source>
</reference>
<evidence type="ECO:0008006" key="6">
    <source>
        <dbReference type="Google" id="ProtNLM"/>
    </source>
</evidence>
<dbReference type="InterPro" id="IPR008584">
    <property type="entry name" value="CXXC_Zn-binding_euk"/>
</dbReference>
<dbReference type="STRING" id="322104.A3LU36"/>
<dbReference type="GO" id="GO:0008270">
    <property type="term" value="F:zinc ion binding"/>
    <property type="evidence" value="ECO:0007669"/>
    <property type="project" value="TreeGrafter"/>
</dbReference>